<proteinExistence type="inferred from homology"/>
<evidence type="ECO:0000256" key="2">
    <source>
        <dbReference type="ARBA" id="ARBA00022448"/>
    </source>
</evidence>
<dbReference type="GO" id="GO:0015344">
    <property type="term" value="F:siderophore uptake transmembrane transporter activity"/>
    <property type="evidence" value="ECO:0007669"/>
    <property type="project" value="TreeGrafter"/>
</dbReference>
<dbReference type="InterPro" id="IPR010917">
    <property type="entry name" value="TonB_rcpt_CS"/>
</dbReference>
<comment type="caution">
    <text evidence="15">The sequence shown here is derived from an EMBL/GenBank/DDBJ whole genome shotgun (WGS) entry which is preliminary data.</text>
</comment>
<evidence type="ECO:0000256" key="4">
    <source>
        <dbReference type="ARBA" id="ARBA00022692"/>
    </source>
</evidence>
<evidence type="ECO:0000259" key="14">
    <source>
        <dbReference type="Pfam" id="PF07715"/>
    </source>
</evidence>
<evidence type="ECO:0000256" key="9">
    <source>
        <dbReference type="ARBA" id="ARBA00023237"/>
    </source>
</evidence>
<dbReference type="InterPro" id="IPR012910">
    <property type="entry name" value="Plug_dom"/>
</dbReference>
<keyword evidence="3 10" id="KW-1134">Transmembrane beta strand</keyword>
<feature type="domain" description="TonB-dependent receptor plug" evidence="14">
    <location>
        <begin position="52"/>
        <end position="155"/>
    </location>
</feature>
<dbReference type="Proteomes" id="UP000186777">
    <property type="component" value="Unassembled WGS sequence"/>
</dbReference>
<dbReference type="Pfam" id="PF07715">
    <property type="entry name" value="Plug"/>
    <property type="match status" value="1"/>
</dbReference>
<feature type="chain" id="PRO_5039120976" description="TonB-dependent receptor" evidence="12">
    <location>
        <begin position="23"/>
        <end position="644"/>
    </location>
</feature>
<dbReference type="GO" id="GO:0044718">
    <property type="term" value="P:siderophore transmembrane transport"/>
    <property type="evidence" value="ECO:0007669"/>
    <property type="project" value="TreeGrafter"/>
</dbReference>
<evidence type="ECO:0000256" key="1">
    <source>
        <dbReference type="ARBA" id="ARBA00004571"/>
    </source>
</evidence>
<keyword evidence="7 10" id="KW-0472">Membrane</keyword>
<dbReference type="Gene3D" id="2.170.130.10">
    <property type="entry name" value="TonB-dependent receptor, plug domain"/>
    <property type="match status" value="1"/>
</dbReference>
<dbReference type="EMBL" id="MNTG01000009">
    <property type="protein sequence ID" value="OLA38754.1"/>
    <property type="molecule type" value="Genomic_DNA"/>
</dbReference>
<keyword evidence="8" id="KW-0675">Receptor</keyword>
<evidence type="ECO:0000313" key="15">
    <source>
        <dbReference type="EMBL" id="OLA38754.1"/>
    </source>
</evidence>
<dbReference type="Gene3D" id="2.40.170.20">
    <property type="entry name" value="TonB-dependent receptor, beta-barrel domain"/>
    <property type="match status" value="1"/>
</dbReference>
<sequence>MKKSITKSLLLTTLLTSSVVWGGAPAFAEESLNEYSIDEIVVTATRTEKRDVDVPATTEIITSKRLKETGATTLESAIKYTTGVVYKSEPIGEGSGEFLVRGKRRGTLVMVDGVPMNFRSGYYDLDSLSIADVEKVEIVRGGGAVLYGSDTSGGVINIITKKKRTNSISAAVGDNRVQKYQTSLQAGKLGIGASWNKKGSVDKTSLATDSKGGYALNGKYFKFYGGEKTIISTNYAFDKHWKMTFDYSDHDYSKGYMSEKTKLPTDRRFIEKEHNRFTLNYDNNGLKANMFYHKGSSDSRYHYWKGTKLYSNSYFYGNDDVIKGIEITKDIELDSNNNLLVGAKAYNEKYNYYNFYDPSYKVATPINYAYDRNIYSVFAQLDHKFDNRHDVIIGARETWTGSSPDGTNYSEFTPQIQYSYKMTEDTSAYASVGKSFTLPTMNDMYGQGNIIRNSDIRPEVGMHYETGLKHISGDHSWKLALFKSDVKDFITNSENAQGENVAINEDTKNMGVELSCEMNKAEGFSYNWGVSFSDPKYKTPKEDNGIWKRNYGRWLLNGGVSYSVSKFNIALNASMMADRVLQKYQIPVKPYLYTSLHASYKPVKEHEFYLNMDNLLNRNDITSHVSSRYISLGRNFEVGYRFTF</sequence>
<gene>
    <name evidence="15" type="ORF">BHW43_03000</name>
</gene>
<keyword evidence="6 11" id="KW-0798">TonB box</keyword>
<reference evidence="15 16" key="1">
    <citation type="journal article" date="2016" name="Nat. Biotechnol.">
        <title>Measurement of bacterial replication rates in microbial communities.</title>
        <authorList>
            <person name="Brown C.T."/>
            <person name="Olm M.R."/>
            <person name="Thomas B.C."/>
            <person name="Banfield J.F."/>
        </authorList>
    </citation>
    <scope>NUCLEOTIDE SEQUENCE [LARGE SCALE GENOMIC DNA]</scope>
    <source>
        <strain evidence="15">46_33</strain>
    </source>
</reference>
<evidence type="ECO:0000256" key="5">
    <source>
        <dbReference type="ARBA" id="ARBA00022729"/>
    </source>
</evidence>
<evidence type="ECO:0008006" key="17">
    <source>
        <dbReference type="Google" id="ProtNLM"/>
    </source>
</evidence>
<evidence type="ECO:0000256" key="6">
    <source>
        <dbReference type="ARBA" id="ARBA00023077"/>
    </source>
</evidence>
<dbReference type="InterPro" id="IPR037066">
    <property type="entry name" value="Plug_dom_sf"/>
</dbReference>
<evidence type="ECO:0000256" key="11">
    <source>
        <dbReference type="RuleBase" id="RU003357"/>
    </source>
</evidence>
<dbReference type="PANTHER" id="PTHR30069">
    <property type="entry name" value="TONB-DEPENDENT OUTER MEMBRANE RECEPTOR"/>
    <property type="match status" value="1"/>
</dbReference>
<dbReference type="InterPro" id="IPR000531">
    <property type="entry name" value="Beta-barrel_TonB"/>
</dbReference>
<keyword evidence="2 10" id="KW-0813">Transport</keyword>
<dbReference type="STRING" id="626940.BHW43_03000"/>
<dbReference type="CDD" id="cd01347">
    <property type="entry name" value="ligand_gated_channel"/>
    <property type="match status" value="1"/>
</dbReference>
<evidence type="ECO:0000256" key="7">
    <source>
        <dbReference type="ARBA" id="ARBA00023136"/>
    </source>
</evidence>
<comment type="subcellular location">
    <subcellularLocation>
        <location evidence="1 10">Cell outer membrane</location>
        <topology evidence="1 10">Multi-pass membrane protein</topology>
    </subcellularLocation>
</comment>
<protein>
    <recommendedName>
        <fullName evidence="17">TonB-dependent receptor</fullName>
    </recommendedName>
</protein>
<evidence type="ECO:0000256" key="10">
    <source>
        <dbReference type="PROSITE-ProRule" id="PRU01360"/>
    </source>
</evidence>
<keyword evidence="9 10" id="KW-0998">Cell outer membrane</keyword>
<dbReference type="InterPro" id="IPR039426">
    <property type="entry name" value="TonB-dep_rcpt-like"/>
</dbReference>
<dbReference type="PANTHER" id="PTHR30069:SF29">
    <property type="entry name" value="HEMOGLOBIN AND HEMOGLOBIN-HAPTOGLOBIN-BINDING PROTEIN 1-RELATED"/>
    <property type="match status" value="1"/>
</dbReference>
<dbReference type="Pfam" id="PF00593">
    <property type="entry name" value="TonB_dep_Rec_b-barrel"/>
    <property type="match status" value="1"/>
</dbReference>
<dbReference type="SUPFAM" id="SSF56935">
    <property type="entry name" value="Porins"/>
    <property type="match status" value="1"/>
</dbReference>
<dbReference type="RefSeq" id="WP_303679454.1">
    <property type="nucleotide sequence ID" value="NZ_MNTG01000009.1"/>
</dbReference>
<feature type="domain" description="TonB-dependent receptor-like beta-barrel" evidence="13">
    <location>
        <begin position="236"/>
        <end position="615"/>
    </location>
</feature>
<keyword evidence="5 12" id="KW-0732">Signal</keyword>
<evidence type="ECO:0000256" key="12">
    <source>
        <dbReference type="SAM" id="SignalP"/>
    </source>
</evidence>
<name>A0A1Q6R8P2_9FIRM</name>
<dbReference type="PROSITE" id="PS01156">
    <property type="entry name" value="TONB_DEPENDENT_REC_2"/>
    <property type="match status" value="1"/>
</dbReference>
<feature type="signal peptide" evidence="12">
    <location>
        <begin position="1"/>
        <end position="22"/>
    </location>
</feature>
<evidence type="ECO:0000256" key="8">
    <source>
        <dbReference type="ARBA" id="ARBA00023170"/>
    </source>
</evidence>
<evidence type="ECO:0000313" key="16">
    <source>
        <dbReference type="Proteomes" id="UP000186777"/>
    </source>
</evidence>
<dbReference type="InterPro" id="IPR036942">
    <property type="entry name" value="Beta-barrel_TonB_sf"/>
</dbReference>
<organism evidence="15 16">
    <name type="scientific">Phascolarctobacterium succinatutens</name>
    <dbReference type="NCBI Taxonomy" id="626940"/>
    <lineage>
        <taxon>Bacteria</taxon>
        <taxon>Bacillati</taxon>
        <taxon>Bacillota</taxon>
        <taxon>Negativicutes</taxon>
        <taxon>Acidaminococcales</taxon>
        <taxon>Acidaminococcaceae</taxon>
        <taxon>Phascolarctobacterium</taxon>
    </lineage>
</organism>
<evidence type="ECO:0000259" key="13">
    <source>
        <dbReference type="Pfam" id="PF00593"/>
    </source>
</evidence>
<keyword evidence="4 10" id="KW-0812">Transmembrane</keyword>
<dbReference type="AlphaFoldDB" id="A0A1Q6R8P2"/>
<dbReference type="PROSITE" id="PS52016">
    <property type="entry name" value="TONB_DEPENDENT_REC_3"/>
    <property type="match status" value="1"/>
</dbReference>
<evidence type="ECO:0000256" key="3">
    <source>
        <dbReference type="ARBA" id="ARBA00022452"/>
    </source>
</evidence>
<dbReference type="GO" id="GO:0009279">
    <property type="term" value="C:cell outer membrane"/>
    <property type="evidence" value="ECO:0007669"/>
    <property type="project" value="UniProtKB-SubCell"/>
</dbReference>
<accession>A0A1Q6R8P2</accession>
<comment type="similarity">
    <text evidence="10 11">Belongs to the TonB-dependent receptor family.</text>
</comment>